<name>A0A1H6DTQ3_9ACTN</name>
<keyword evidence="2" id="KW-1133">Transmembrane helix</keyword>
<reference evidence="3 4" key="1">
    <citation type="submission" date="2016-10" db="EMBL/GenBank/DDBJ databases">
        <authorList>
            <person name="de Groot N.N."/>
        </authorList>
    </citation>
    <scope>NUCLEOTIDE SEQUENCE [LARGE SCALE GENOMIC DNA]</scope>
    <source>
        <strain evidence="3 4">CGMCC 4.2023</strain>
    </source>
</reference>
<dbReference type="Proteomes" id="UP000236754">
    <property type="component" value="Unassembled WGS sequence"/>
</dbReference>
<sequence>MTDTTPQAPADPVPPVDPVRPAPAAPPAPPLPAAPLAEPADWHVPGPEAYPGGIPVAQLDAPPPPRPARRRLRAAARWTAAVLVFAVLGGAATYAVTRPERTRIPGLKTPADGRWAYPPLALPKLPAGEPRPLATANTAGVHYADLRSLLLPLPEQAVSDHSFPGPTGWLPYATYLKRYDFGLPDLAKNAGLAGRDDGLRHIAARAWTMPDGTRTEVYLAQFLTAPYRAAFFDDMSSAAISGALDVVSDPTVESTVIPADINALAMKETKPYGATAARYAYLSSGDTLALVVQTRKGSVAEVPFDQTVRLQAQLLG</sequence>
<evidence type="ECO:0000256" key="1">
    <source>
        <dbReference type="SAM" id="MobiDB-lite"/>
    </source>
</evidence>
<accession>A0A1H6DTQ3</accession>
<feature type="compositionally biased region" description="Pro residues" evidence="1">
    <location>
        <begin position="9"/>
        <end position="33"/>
    </location>
</feature>
<keyword evidence="4" id="KW-1185">Reference proteome</keyword>
<proteinExistence type="predicted"/>
<keyword evidence="2" id="KW-0812">Transmembrane</keyword>
<evidence type="ECO:0000256" key="2">
    <source>
        <dbReference type="SAM" id="Phobius"/>
    </source>
</evidence>
<dbReference type="OrthoDB" id="3851768at2"/>
<evidence type="ECO:0000313" key="3">
    <source>
        <dbReference type="EMBL" id="SEG88727.1"/>
    </source>
</evidence>
<keyword evidence="2" id="KW-0472">Membrane</keyword>
<feature type="transmembrane region" description="Helical" evidence="2">
    <location>
        <begin position="75"/>
        <end position="96"/>
    </location>
</feature>
<dbReference type="AlphaFoldDB" id="A0A1H6DTQ3"/>
<gene>
    <name evidence="3" type="ORF">SAMN05216223_119128</name>
</gene>
<organism evidence="3 4">
    <name type="scientific">Actinacidiphila yanglinensis</name>
    <dbReference type="NCBI Taxonomy" id="310779"/>
    <lineage>
        <taxon>Bacteria</taxon>
        <taxon>Bacillati</taxon>
        <taxon>Actinomycetota</taxon>
        <taxon>Actinomycetes</taxon>
        <taxon>Kitasatosporales</taxon>
        <taxon>Streptomycetaceae</taxon>
        <taxon>Actinacidiphila</taxon>
    </lineage>
</organism>
<evidence type="ECO:0000313" key="4">
    <source>
        <dbReference type="Proteomes" id="UP000236754"/>
    </source>
</evidence>
<dbReference type="EMBL" id="FNVU01000019">
    <property type="protein sequence ID" value="SEG88727.1"/>
    <property type="molecule type" value="Genomic_DNA"/>
</dbReference>
<protein>
    <submittedName>
        <fullName evidence="3">Uncharacterized protein</fullName>
    </submittedName>
</protein>
<feature type="region of interest" description="Disordered" evidence="1">
    <location>
        <begin position="1"/>
        <end position="70"/>
    </location>
</feature>